<keyword evidence="6" id="KW-1185">Reference proteome</keyword>
<comment type="caution">
    <text evidence="5">The sequence shown here is derived from an EMBL/GenBank/DDBJ whole genome shotgun (WGS) entry which is preliminary data.</text>
</comment>
<dbReference type="GO" id="GO:0031347">
    <property type="term" value="P:regulation of defense response"/>
    <property type="evidence" value="ECO:0007669"/>
    <property type="project" value="UniProtKB-UniRule"/>
</dbReference>
<dbReference type="InterPro" id="IPR040390">
    <property type="entry name" value="TIFY/JAZ"/>
</dbReference>
<evidence type="ECO:0000259" key="4">
    <source>
        <dbReference type="PROSITE" id="PS51320"/>
    </source>
</evidence>
<dbReference type="GO" id="GO:0005634">
    <property type="term" value="C:nucleus"/>
    <property type="evidence" value="ECO:0007669"/>
    <property type="project" value="UniProtKB-SubCell"/>
</dbReference>
<proteinExistence type="inferred from homology"/>
<dbReference type="InterPro" id="IPR010399">
    <property type="entry name" value="Tify_dom"/>
</dbReference>
<keyword evidence="2" id="KW-1184">Jasmonic acid signaling pathway</keyword>
<accession>A0A834XEM6</accession>
<evidence type="ECO:0000256" key="2">
    <source>
        <dbReference type="RuleBase" id="RU369065"/>
    </source>
</evidence>
<dbReference type="PROSITE" id="PS51320">
    <property type="entry name" value="TIFY"/>
    <property type="match status" value="1"/>
</dbReference>
<protein>
    <recommendedName>
        <fullName evidence="2">Protein TIFY</fullName>
    </recommendedName>
    <alternativeName>
        <fullName evidence="2">Jasmonate ZIM domain-containing protein</fullName>
    </alternativeName>
</protein>
<comment type="subcellular location">
    <subcellularLocation>
        <location evidence="2">Nucleus</location>
    </subcellularLocation>
</comment>
<comment type="similarity">
    <text evidence="1 2">Belongs to the TIFY/JAZ family.</text>
</comment>
<comment type="domain">
    <text evidence="2">The jas domain is required for interaction with COI1.</text>
</comment>
<evidence type="ECO:0000313" key="5">
    <source>
        <dbReference type="EMBL" id="KAF7842872.1"/>
    </source>
</evidence>
<dbReference type="Proteomes" id="UP000634136">
    <property type="component" value="Unassembled WGS sequence"/>
</dbReference>
<comment type="function">
    <text evidence="2">Repressor of jasmonate responses.</text>
</comment>
<dbReference type="OrthoDB" id="782771at2759"/>
<feature type="compositionally biased region" description="Low complexity" evidence="3">
    <location>
        <begin position="14"/>
        <end position="24"/>
    </location>
</feature>
<dbReference type="PANTHER" id="PTHR33077">
    <property type="entry name" value="PROTEIN TIFY 4A-RELATED-RELATED"/>
    <property type="match status" value="1"/>
</dbReference>
<dbReference type="PANTHER" id="PTHR33077:SF17">
    <property type="entry name" value="PROTEIN TIFY 5B"/>
    <property type="match status" value="1"/>
</dbReference>
<gene>
    <name evidence="5" type="ORF">G2W53_005170</name>
</gene>
<feature type="domain" description="Tify" evidence="4">
    <location>
        <begin position="19"/>
        <end position="53"/>
    </location>
</feature>
<dbReference type="Pfam" id="PF09425">
    <property type="entry name" value="Jas_motif"/>
    <property type="match status" value="1"/>
</dbReference>
<dbReference type="AlphaFoldDB" id="A0A834XEM6"/>
<dbReference type="GO" id="GO:2000022">
    <property type="term" value="P:regulation of jasmonic acid mediated signaling pathway"/>
    <property type="evidence" value="ECO:0007669"/>
    <property type="project" value="UniProtKB-UniRule"/>
</dbReference>
<organism evidence="5 6">
    <name type="scientific">Senna tora</name>
    <dbReference type="NCBI Taxonomy" id="362788"/>
    <lineage>
        <taxon>Eukaryota</taxon>
        <taxon>Viridiplantae</taxon>
        <taxon>Streptophyta</taxon>
        <taxon>Embryophyta</taxon>
        <taxon>Tracheophyta</taxon>
        <taxon>Spermatophyta</taxon>
        <taxon>Magnoliopsida</taxon>
        <taxon>eudicotyledons</taxon>
        <taxon>Gunneridae</taxon>
        <taxon>Pentapetalae</taxon>
        <taxon>rosids</taxon>
        <taxon>fabids</taxon>
        <taxon>Fabales</taxon>
        <taxon>Fabaceae</taxon>
        <taxon>Caesalpinioideae</taxon>
        <taxon>Cassia clade</taxon>
        <taxon>Senna</taxon>
    </lineage>
</organism>
<evidence type="ECO:0000313" key="6">
    <source>
        <dbReference type="Proteomes" id="UP000634136"/>
    </source>
</evidence>
<name>A0A834XEM6_9FABA</name>
<sequence>MEEGGGSEMSSTPQQQQQQEQQQQKLTIFYDGKICVSDVTDLQARWILMAANREMEERVKTPNANQEMYSPTMKRSLQAFLQKRRSRIQEASPYNNNDDH</sequence>
<evidence type="ECO:0000256" key="3">
    <source>
        <dbReference type="SAM" id="MobiDB-lite"/>
    </source>
</evidence>
<dbReference type="Pfam" id="PF06200">
    <property type="entry name" value="tify"/>
    <property type="match status" value="1"/>
</dbReference>
<reference evidence="5" key="1">
    <citation type="submission" date="2020-09" db="EMBL/GenBank/DDBJ databases">
        <title>Genome-Enabled Discovery of Anthraquinone Biosynthesis in Senna tora.</title>
        <authorList>
            <person name="Kang S.-H."/>
            <person name="Pandey R.P."/>
            <person name="Lee C.-M."/>
            <person name="Sim J.-S."/>
            <person name="Jeong J.-T."/>
            <person name="Choi B.-S."/>
            <person name="Jung M."/>
            <person name="Ginzburg D."/>
            <person name="Zhao K."/>
            <person name="Won S.Y."/>
            <person name="Oh T.-J."/>
            <person name="Yu Y."/>
            <person name="Kim N.-H."/>
            <person name="Lee O.R."/>
            <person name="Lee T.-H."/>
            <person name="Bashyal P."/>
            <person name="Kim T.-S."/>
            <person name="Lee W.-H."/>
            <person name="Kawkins C."/>
            <person name="Kim C.-K."/>
            <person name="Kim J.S."/>
            <person name="Ahn B.O."/>
            <person name="Rhee S.Y."/>
            <person name="Sohng J.K."/>
        </authorList>
    </citation>
    <scope>NUCLEOTIDE SEQUENCE</scope>
    <source>
        <tissue evidence="5">Leaf</tissue>
    </source>
</reference>
<feature type="region of interest" description="Disordered" evidence="3">
    <location>
        <begin position="1"/>
        <end position="24"/>
    </location>
</feature>
<dbReference type="GO" id="GO:0009611">
    <property type="term" value="P:response to wounding"/>
    <property type="evidence" value="ECO:0007669"/>
    <property type="project" value="UniProtKB-UniRule"/>
</dbReference>
<evidence type="ECO:0000256" key="1">
    <source>
        <dbReference type="ARBA" id="ARBA00008614"/>
    </source>
</evidence>
<dbReference type="EMBL" id="JAAIUW010000002">
    <property type="protein sequence ID" value="KAF7842872.1"/>
    <property type="molecule type" value="Genomic_DNA"/>
</dbReference>
<keyword evidence="2" id="KW-0539">Nucleus</keyword>
<dbReference type="SMART" id="SM00979">
    <property type="entry name" value="TIFY"/>
    <property type="match status" value="1"/>
</dbReference>
<dbReference type="InterPro" id="IPR018467">
    <property type="entry name" value="CCT_CS"/>
</dbReference>